<keyword evidence="3" id="KW-1185">Reference proteome</keyword>
<name>A0ABX5QD37_9MICO</name>
<feature type="compositionally biased region" description="Basic and acidic residues" evidence="1">
    <location>
        <begin position="42"/>
        <end position="57"/>
    </location>
</feature>
<proteinExistence type="predicted"/>
<accession>A0ABX5QD37</accession>
<protein>
    <submittedName>
        <fullName evidence="2">DUF2188 domain-containing protein</fullName>
    </submittedName>
</protein>
<sequence>MAKHDVTTKAKNGQWVNEVDGDPALSRSFRSRDEAVQASREFTAERGTRHTVVHDEPTGAITDGGDPEDETPVVGEGA</sequence>
<gene>
    <name evidence="2" type="ORF">Leucomu_02485</name>
</gene>
<evidence type="ECO:0000313" key="3">
    <source>
        <dbReference type="Proteomes" id="UP000285768"/>
    </source>
</evidence>
<dbReference type="RefSeq" id="WP_128386231.1">
    <property type="nucleotide sequence ID" value="NZ_CP035037.1"/>
</dbReference>
<dbReference type="EMBL" id="CP035037">
    <property type="protein sequence ID" value="QAB16938.1"/>
    <property type="molecule type" value="Genomic_DNA"/>
</dbReference>
<organism evidence="2 3">
    <name type="scientific">Leucobacter muris</name>
    <dbReference type="NCBI Taxonomy" id="1935379"/>
    <lineage>
        <taxon>Bacteria</taxon>
        <taxon>Bacillati</taxon>
        <taxon>Actinomycetota</taxon>
        <taxon>Actinomycetes</taxon>
        <taxon>Micrococcales</taxon>
        <taxon>Microbacteriaceae</taxon>
        <taxon>Leucobacter</taxon>
    </lineage>
</organism>
<dbReference type="InterPro" id="IPR018691">
    <property type="entry name" value="DUF2188"/>
</dbReference>
<dbReference type="Proteomes" id="UP000285768">
    <property type="component" value="Chromosome"/>
</dbReference>
<evidence type="ECO:0000313" key="2">
    <source>
        <dbReference type="EMBL" id="QAB16938.1"/>
    </source>
</evidence>
<evidence type="ECO:0000256" key="1">
    <source>
        <dbReference type="SAM" id="MobiDB-lite"/>
    </source>
</evidence>
<feature type="region of interest" description="Disordered" evidence="1">
    <location>
        <begin position="1"/>
        <end position="78"/>
    </location>
</feature>
<reference evidence="2 3" key="1">
    <citation type="submission" date="2019-01" db="EMBL/GenBank/DDBJ databases">
        <title>Leucobacter muris sp. nov. isolated from the nose of a laboratory mouse.</title>
        <authorList>
            <person name="Benga L."/>
            <person name="Sproeer C."/>
            <person name="Schumann P."/>
            <person name="Verbarg S."/>
            <person name="Bunk B."/>
            <person name="Engelhardt E."/>
            <person name="Benten P.M."/>
            <person name="Sager M."/>
        </authorList>
    </citation>
    <scope>NUCLEOTIDE SEQUENCE [LARGE SCALE GENOMIC DNA]</scope>
    <source>
        <strain evidence="2 3">DSM 101948</strain>
    </source>
</reference>
<dbReference type="Pfam" id="PF09954">
    <property type="entry name" value="DUF2188"/>
    <property type="match status" value="1"/>
</dbReference>